<keyword evidence="3" id="KW-1003">Cell membrane</keyword>
<dbReference type="AlphaFoldDB" id="A0A0A5G9V7"/>
<dbReference type="Proteomes" id="UP000030403">
    <property type="component" value="Unassembled WGS sequence"/>
</dbReference>
<dbReference type="eggNOG" id="COG2113">
    <property type="taxonomic scope" value="Bacteria"/>
</dbReference>
<name>A0A0A5G9V7_9BACI</name>
<dbReference type="CDD" id="cd13639">
    <property type="entry name" value="PBP2_OpuAC_like"/>
    <property type="match status" value="1"/>
</dbReference>
<proteinExistence type="predicted"/>
<comment type="subcellular location">
    <subcellularLocation>
        <location evidence="1">Cell membrane</location>
    </subcellularLocation>
</comment>
<dbReference type="RefSeq" id="WP_027446388.1">
    <property type="nucleotide sequence ID" value="NZ_AULJ01000034.1"/>
</dbReference>
<evidence type="ECO:0000313" key="7">
    <source>
        <dbReference type="EMBL" id="KGX89946.1"/>
    </source>
</evidence>
<dbReference type="GO" id="GO:0015226">
    <property type="term" value="F:carnitine transmembrane transporter activity"/>
    <property type="evidence" value="ECO:0007669"/>
    <property type="project" value="TreeGrafter"/>
</dbReference>
<evidence type="ECO:0000256" key="5">
    <source>
        <dbReference type="SAM" id="SignalP"/>
    </source>
</evidence>
<dbReference type="InterPro" id="IPR007210">
    <property type="entry name" value="ABC_Gly_betaine_transp_sub-bd"/>
</dbReference>
<dbReference type="OrthoDB" id="9787902at2"/>
<dbReference type="PROSITE" id="PS51257">
    <property type="entry name" value="PROKAR_LIPOPROTEIN"/>
    <property type="match status" value="1"/>
</dbReference>
<organism evidence="7 8">
    <name type="scientific">Pontibacillus marinus BH030004 = DSM 16465</name>
    <dbReference type="NCBI Taxonomy" id="1385511"/>
    <lineage>
        <taxon>Bacteria</taxon>
        <taxon>Bacillati</taxon>
        <taxon>Bacillota</taxon>
        <taxon>Bacilli</taxon>
        <taxon>Bacillales</taxon>
        <taxon>Bacillaceae</taxon>
        <taxon>Pontibacillus</taxon>
    </lineage>
</organism>
<dbReference type="GO" id="GO:0043190">
    <property type="term" value="C:ATP-binding cassette (ABC) transporter complex"/>
    <property type="evidence" value="ECO:0007669"/>
    <property type="project" value="InterPro"/>
</dbReference>
<dbReference type="GO" id="GO:0015871">
    <property type="term" value="P:choline transport"/>
    <property type="evidence" value="ECO:0007669"/>
    <property type="project" value="TreeGrafter"/>
</dbReference>
<dbReference type="SUPFAM" id="SSF53850">
    <property type="entry name" value="Periplasmic binding protein-like II"/>
    <property type="match status" value="1"/>
</dbReference>
<dbReference type="PANTHER" id="PTHR47737:SF1">
    <property type="entry name" value="GLYCINE BETAINE_PROLINE BETAINE TRANSPORT SYSTEM PERMEASE PROTEIN PROW"/>
    <property type="match status" value="1"/>
</dbReference>
<dbReference type="GO" id="GO:0005275">
    <property type="term" value="F:amine transmembrane transporter activity"/>
    <property type="evidence" value="ECO:0007669"/>
    <property type="project" value="TreeGrafter"/>
</dbReference>
<dbReference type="GO" id="GO:0031460">
    <property type="term" value="P:glycine betaine transport"/>
    <property type="evidence" value="ECO:0007669"/>
    <property type="project" value="TreeGrafter"/>
</dbReference>
<evidence type="ECO:0000256" key="1">
    <source>
        <dbReference type="ARBA" id="ARBA00004236"/>
    </source>
</evidence>
<evidence type="ECO:0000256" key="4">
    <source>
        <dbReference type="ARBA" id="ARBA00023136"/>
    </source>
</evidence>
<dbReference type="EMBL" id="AVPF01000011">
    <property type="protein sequence ID" value="KGX89946.1"/>
    <property type="molecule type" value="Genomic_DNA"/>
</dbReference>
<comment type="caution">
    <text evidence="7">The sequence shown here is derived from an EMBL/GenBank/DDBJ whole genome shotgun (WGS) entry which is preliminary data.</text>
</comment>
<dbReference type="Gene3D" id="3.40.190.10">
    <property type="entry name" value="Periplasmic binding protein-like II"/>
    <property type="match status" value="1"/>
</dbReference>
<keyword evidence="4" id="KW-0472">Membrane</keyword>
<reference evidence="7 8" key="1">
    <citation type="submission" date="2013-08" db="EMBL/GenBank/DDBJ databases">
        <authorList>
            <person name="Huang J."/>
            <person name="Wang G."/>
        </authorList>
    </citation>
    <scope>NUCLEOTIDE SEQUENCE [LARGE SCALE GENOMIC DNA]</scope>
    <source>
        <strain evidence="7 8">BH030004</strain>
    </source>
</reference>
<feature type="chain" id="PRO_5039693794" description="ABC-type glycine betaine transport system substrate-binding domain-containing protein" evidence="5">
    <location>
        <begin position="22"/>
        <end position="296"/>
    </location>
</feature>
<protein>
    <recommendedName>
        <fullName evidence="6">ABC-type glycine betaine transport system substrate-binding domain-containing protein</fullName>
    </recommendedName>
</protein>
<evidence type="ECO:0000259" key="6">
    <source>
        <dbReference type="Pfam" id="PF04069"/>
    </source>
</evidence>
<feature type="signal peptide" evidence="5">
    <location>
        <begin position="1"/>
        <end position="21"/>
    </location>
</feature>
<gene>
    <name evidence="7" type="ORF">N783_03395</name>
</gene>
<accession>A0A0A5G9V7</accession>
<evidence type="ECO:0000313" key="8">
    <source>
        <dbReference type="Proteomes" id="UP000030403"/>
    </source>
</evidence>
<sequence length="296" mass="33691">MKKQLLIVLSAMFLIVLSACGQSSTGEEETNNTDQKEKETIVLGETSWTSTKLPNQIMKKILEEAGYNVNIKQVSQPLIFKGMQKQEIDVFMDAWLPYTEAELWSKYKEDVQKVTASYKEVPLGWVVPSYVEESSIAELKGKAEKFEERVVTIAAGAGIVDISKDVIKDYSLDGYDLVTSGEATMIATLEDSIEDKEPVIITGWRPHSMFAKNDLKFLEDPKGNFKKDNVYVLSYKGLEKDHPEAFKVLSDWSIKVSELEEMMLAYEQNDVSFEESAEKWIEEHRDQVDKMLNTEN</sequence>
<dbReference type="Pfam" id="PF04069">
    <property type="entry name" value="OpuAC"/>
    <property type="match status" value="1"/>
</dbReference>
<evidence type="ECO:0000256" key="2">
    <source>
        <dbReference type="ARBA" id="ARBA00022448"/>
    </source>
</evidence>
<evidence type="ECO:0000256" key="3">
    <source>
        <dbReference type="ARBA" id="ARBA00022475"/>
    </source>
</evidence>
<dbReference type="Gene3D" id="3.40.190.100">
    <property type="entry name" value="Glycine betaine-binding periplasmic protein, domain 2"/>
    <property type="match status" value="1"/>
</dbReference>
<keyword evidence="2" id="KW-0813">Transport</keyword>
<keyword evidence="8" id="KW-1185">Reference proteome</keyword>
<feature type="domain" description="ABC-type glycine betaine transport system substrate-binding" evidence="6">
    <location>
        <begin position="40"/>
        <end position="283"/>
    </location>
</feature>
<keyword evidence="5" id="KW-0732">Signal</keyword>
<dbReference type="STRING" id="1385511.GCA_000425225_02718"/>
<dbReference type="PANTHER" id="PTHR47737">
    <property type="entry name" value="GLYCINE BETAINE/PROLINE BETAINE TRANSPORT SYSTEM PERMEASE PROTEIN PROW"/>
    <property type="match status" value="1"/>
</dbReference>